<dbReference type="InterPro" id="IPR052895">
    <property type="entry name" value="HetReg/Transcr_Mod"/>
</dbReference>
<organism evidence="1 2">
    <name type="scientific">Trichoderma asperellum</name>
    <name type="common">Filamentous fungus</name>
    <dbReference type="NCBI Taxonomy" id="101201"/>
    <lineage>
        <taxon>Eukaryota</taxon>
        <taxon>Fungi</taxon>
        <taxon>Dikarya</taxon>
        <taxon>Ascomycota</taxon>
        <taxon>Pezizomycotina</taxon>
        <taxon>Sordariomycetes</taxon>
        <taxon>Hypocreomycetidae</taxon>
        <taxon>Hypocreales</taxon>
        <taxon>Hypocreaceae</taxon>
        <taxon>Trichoderma</taxon>
    </lineage>
</organism>
<evidence type="ECO:0000313" key="1">
    <source>
        <dbReference type="EMBL" id="GFP58807.1"/>
    </source>
</evidence>
<protein>
    <submittedName>
        <fullName evidence="1">Uncharacterized protein</fullName>
    </submittedName>
</protein>
<name>A0A6V8R1B9_TRIAP</name>
<accession>A0A6V8R1B9</accession>
<reference evidence="1 2" key="1">
    <citation type="submission" date="2020-07" db="EMBL/GenBank/DDBJ databases">
        <title>Trichoderma asperellum IC-1 whole genome shotgun sequence.</title>
        <authorList>
            <person name="Kanamasa S."/>
            <person name="Takahashi H."/>
        </authorList>
    </citation>
    <scope>NUCLEOTIDE SEQUENCE [LARGE SCALE GENOMIC DNA]</scope>
    <source>
        <strain evidence="1 2">IC-1</strain>
    </source>
</reference>
<dbReference type="AlphaFoldDB" id="A0A6V8R1B9"/>
<sequence length="198" mass="23715">MISWDKFAEAVLELRHQFDSYRMKSQHQSNESIENFYFLHDMRERPTDPRDKLFALIGLAGDVLSSDWEVTPNYNLSVDEAYRRFALWHLTRKRQFEVFSFGRNHDLPLSSQLESLPSWVPDLTRSDFTAPLPKLEYLSTNYIDMRYDVLKEFELRKKYFHEGIKIYHADLKYPWWAVGRHSDFRPAQIAFSNVKKLL</sequence>
<evidence type="ECO:0000313" key="2">
    <source>
        <dbReference type="Proteomes" id="UP000517252"/>
    </source>
</evidence>
<gene>
    <name evidence="1" type="ORF">TASIC1_0011017400</name>
</gene>
<dbReference type="EMBL" id="BLZH01000011">
    <property type="protein sequence ID" value="GFP58807.1"/>
    <property type="molecule type" value="Genomic_DNA"/>
</dbReference>
<dbReference type="Proteomes" id="UP000517252">
    <property type="component" value="Unassembled WGS sequence"/>
</dbReference>
<dbReference type="PANTHER" id="PTHR24148:SF64">
    <property type="entry name" value="HETEROKARYON INCOMPATIBILITY DOMAIN-CONTAINING PROTEIN"/>
    <property type="match status" value="1"/>
</dbReference>
<dbReference type="PANTHER" id="PTHR24148">
    <property type="entry name" value="ANKYRIN REPEAT DOMAIN-CONTAINING PROTEIN 39 HOMOLOG-RELATED"/>
    <property type="match status" value="1"/>
</dbReference>
<dbReference type="OrthoDB" id="3553147at2759"/>
<proteinExistence type="predicted"/>
<comment type="caution">
    <text evidence="1">The sequence shown here is derived from an EMBL/GenBank/DDBJ whole genome shotgun (WGS) entry which is preliminary data.</text>
</comment>